<proteinExistence type="predicted"/>
<feature type="domain" description="Dienelactone hydrolase" evidence="1">
    <location>
        <begin position="17"/>
        <end position="222"/>
    </location>
</feature>
<dbReference type="ESTHER" id="rhops-q13bj7">
    <property type="family name" value="Dienelactone_hydrolase"/>
</dbReference>
<dbReference type="EMBL" id="CP000283">
    <property type="protein sequence ID" value="ABE38542.1"/>
    <property type="molecule type" value="Genomic_DNA"/>
</dbReference>
<evidence type="ECO:0000313" key="3">
    <source>
        <dbReference type="Proteomes" id="UP000001818"/>
    </source>
</evidence>
<dbReference type="Gene3D" id="3.40.50.1820">
    <property type="entry name" value="alpha/beta hydrolase"/>
    <property type="match status" value="1"/>
</dbReference>
<keyword evidence="2" id="KW-0378">Hydrolase</keyword>
<sequence>MGTIITFKRPDGQDASGYLANAARGNAPGVVVIQEWWGLSEQIKGLTDRFALAGFDALAPDLYNGKVVPYHDTDAANKEMSSLDFIDATTQTVRGAVAYLARNGAKVGLTGFCLGGAVTVIGACKIPELSAAVVFYGIPPEQAAKPSEVRVPLQGHFANRDDWCTPQVVDAFEKGLKEAGKTAELFRYEADHAFVNEQRAAVHDREAAELAWSRATAFFGKHLG</sequence>
<reference evidence="2 3" key="1">
    <citation type="submission" date="2006-03" db="EMBL/GenBank/DDBJ databases">
        <title>Complete sequence of Rhodopseudomonas palustris BisB5.</title>
        <authorList>
            <consortium name="US DOE Joint Genome Institute"/>
            <person name="Copeland A."/>
            <person name="Lucas S."/>
            <person name="Lapidus A."/>
            <person name="Barry K."/>
            <person name="Detter J.C."/>
            <person name="Glavina del Rio T."/>
            <person name="Hammon N."/>
            <person name="Israni S."/>
            <person name="Dalin E."/>
            <person name="Tice H."/>
            <person name="Pitluck S."/>
            <person name="Chain P."/>
            <person name="Malfatti S."/>
            <person name="Shin M."/>
            <person name="Vergez L."/>
            <person name="Schmutz J."/>
            <person name="Larimer F."/>
            <person name="Land M."/>
            <person name="Hauser L."/>
            <person name="Pelletier D.A."/>
            <person name="Kyrpides N."/>
            <person name="Lykidis A."/>
            <person name="Oda Y."/>
            <person name="Harwood C.S."/>
            <person name="Richardson P."/>
        </authorList>
    </citation>
    <scope>NUCLEOTIDE SEQUENCE [LARGE SCALE GENOMIC DNA]</scope>
    <source>
        <strain evidence="2 3">BisB5</strain>
    </source>
</reference>
<dbReference type="STRING" id="316057.RPD_1304"/>
<dbReference type="InterPro" id="IPR029058">
    <property type="entry name" value="AB_hydrolase_fold"/>
</dbReference>
<dbReference type="AlphaFoldDB" id="Q13BJ7"/>
<gene>
    <name evidence="2" type="ordered locus">RPD_1304</name>
</gene>
<dbReference type="InterPro" id="IPR002925">
    <property type="entry name" value="Dienelactn_hydro"/>
</dbReference>
<dbReference type="SUPFAM" id="SSF53474">
    <property type="entry name" value="alpha/beta-Hydrolases"/>
    <property type="match status" value="1"/>
</dbReference>
<dbReference type="EC" id="3.1.1.45" evidence="2"/>
<evidence type="ECO:0000313" key="2">
    <source>
        <dbReference type="EMBL" id="ABE38542.1"/>
    </source>
</evidence>
<dbReference type="PANTHER" id="PTHR46623">
    <property type="entry name" value="CARBOXYMETHYLENEBUTENOLIDASE-RELATED"/>
    <property type="match status" value="1"/>
</dbReference>
<accession>Q13BJ7</accession>
<dbReference type="GO" id="GO:0008806">
    <property type="term" value="F:carboxymethylenebutenolidase activity"/>
    <property type="evidence" value="ECO:0007669"/>
    <property type="project" value="UniProtKB-EC"/>
</dbReference>
<dbReference type="HOGENOM" id="CLU_054590_7_2_5"/>
<dbReference type="Proteomes" id="UP000001818">
    <property type="component" value="Chromosome"/>
</dbReference>
<name>Q13BJ7_RHOPS</name>
<protein>
    <submittedName>
        <fullName evidence="2">Carboxymethylenebutenolidase</fullName>
        <ecNumber evidence="2">3.1.1.45</ecNumber>
    </submittedName>
</protein>
<dbReference type="KEGG" id="rpd:RPD_1304"/>
<dbReference type="PANTHER" id="PTHR46623:SF6">
    <property type="entry name" value="ALPHA_BETA-HYDROLASES SUPERFAMILY PROTEIN"/>
    <property type="match status" value="1"/>
</dbReference>
<dbReference type="eggNOG" id="COG0412">
    <property type="taxonomic scope" value="Bacteria"/>
</dbReference>
<dbReference type="BioCyc" id="RPAL316057:RPD_RS06605-MONOMER"/>
<organism evidence="2 3">
    <name type="scientific">Rhodopseudomonas palustris (strain BisB5)</name>
    <dbReference type="NCBI Taxonomy" id="316057"/>
    <lineage>
        <taxon>Bacteria</taxon>
        <taxon>Pseudomonadati</taxon>
        <taxon>Pseudomonadota</taxon>
        <taxon>Alphaproteobacteria</taxon>
        <taxon>Hyphomicrobiales</taxon>
        <taxon>Nitrobacteraceae</taxon>
        <taxon>Rhodopseudomonas</taxon>
    </lineage>
</organism>
<dbReference type="InterPro" id="IPR051049">
    <property type="entry name" value="Dienelactone_hydrolase-like"/>
</dbReference>
<dbReference type="Pfam" id="PF01738">
    <property type="entry name" value="DLH"/>
    <property type="match status" value="1"/>
</dbReference>
<evidence type="ECO:0000259" key="1">
    <source>
        <dbReference type="Pfam" id="PF01738"/>
    </source>
</evidence>